<organism evidence="1 2">
    <name type="scientific">Segatella cerevisiae</name>
    <dbReference type="NCBI Taxonomy" id="2053716"/>
    <lineage>
        <taxon>Bacteria</taxon>
        <taxon>Pseudomonadati</taxon>
        <taxon>Bacteroidota</taxon>
        <taxon>Bacteroidia</taxon>
        <taxon>Bacteroidales</taxon>
        <taxon>Prevotellaceae</taxon>
        <taxon>Segatella</taxon>
    </lineage>
</organism>
<dbReference type="RefSeq" id="WP_252761284.1">
    <property type="nucleotide sequence ID" value="NZ_JAMXLY010000033.1"/>
</dbReference>
<gene>
    <name evidence="1" type="ORF">NG821_08770</name>
</gene>
<name>A0ABT1BXW7_9BACT</name>
<sequence length="160" mass="18348">MYFHLKEHEELSGSKAKIYSVQDKGDEQTYLEHFIEENITKYPNEVGNILEKLSDMGHYTGCESNLFKHNEGKAGDGVVCLKDESKRFRLYCMYLGEKLIVCGSGGWKDPRIKAYQEDEILNQAAQAMKDVAAVINKFLQKGNMEIEKDGTITIYDEDYE</sequence>
<proteinExistence type="predicted"/>
<comment type="caution">
    <text evidence="1">The sequence shown here is derived from an EMBL/GenBank/DDBJ whole genome shotgun (WGS) entry which is preliminary data.</text>
</comment>
<protein>
    <recommendedName>
        <fullName evidence="3">DUF4346 domain-containing protein</fullName>
    </recommendedName>
</protein>
<evidence type="ECO:0000313" key="1">
    <source>
        <dbReference type="EMBL" id="MCO6025926.1"/>
    </source>
</evidence>
<keyword evidence="2" id="KW-1185">Reference proteome</keyword>
<reference evidence="1 2" key="1">
    <citation type="submission" date="2022-06" db="EMBL/GenBank/DDBJ databases">
        <title>A taxonomic note on the genus Prevotella: Description of four novel genera and emended description of the genera Hallella and Xylanibacter.</title>
        <authorList>
            <person name="Hitch T.C.A."/>
        </authorList>
    </citation>
    <scope>NUCLEOTIDE SEQUENCE [LARGE SCALE GENOMIC DNA]</scope>
    <source>
        <strain evidence="1 2">DSM 100619</strain>
    </source>
</reference>
<evidence type="ECO:0008006" key="3">
    <source>
        <dbReference type="Google" id="ProtNLM"/>
    </source>
</evidence>
<accession>A0ABT1BXW7</accession>
<dbReference type="Proteomes" id="UP001204015">
    <property type="component" value="Unassembled WGS sequence"/>
</dbReference>
<evidence type="ECO:0000313" key="2">
    <source>
        <dbReference type="Proteomes" id="UP001204015"/>
    </source>
</evidence>
<dbReference type="EMBL" id="JAMXLY010000033">
    <property type="protein sequence ID" value="MCO6025926.1"/>
    <property type="molecule type" value="Genomic_DNA"/>
</dbReference>